<dbReference type="Proteomes" id="UP001165060">
    <property type="component" value="Unassembled WGS sequence"/>
</dbReference>
<evidence type="ECO:0000313" key="5">
    <source>
        <dbReference type="Proteomes" id="UP001165060"/>
    </source>
</evidence>
<evidence type="ECO:0000313" key="4">
    <source>
        <dbReference type="EMBL" id="GMI27991.1"/>
    </source>
</evidence>
<organism evidence="4 5">
    <name type="scientific">Tetraparma gracilis</name>
    <dbReference type="NCBI Taxonomy" id="2962635"/>
    <lineage>
        <taxon>Eukaryota</taxon>
        <taxon>Sar</taxon>
        <taxon>Stramenopiles</taxon>
        <taxon>Ochrophyta</taxon>
        <taxon>Bolidophyceae</taxon>
        <taxon>Parmales</taxon>
        <taxon>Triparmaceae</taxon>
        <taxon>Tetraparma</taxon>
    </lineage>
</organism>
<dbReference type="PROSITE" id="PS50222">
    <property type="entry name" value="EF_HAND_2"/>
    <property type="match status" value="1"/>
</dbReference>
<keyword evidence="1" id="KW-0106">Calcium</keyword>
<protein>
    <recommendedName>
        <fullName evidence="3">EF-hand domain-containing protein</fullName>
    </recommendedName>
</protein>
<feature type="non-terminal residue" evidence="4">
    <location>
        <position position="158"/>
    </location>
</feature>
<dbReference type="InterPro" id="IPR018247">
    <property type="entry name" value="EF_Hand_1_Ca_BS"/>
</dbReference>
<feature type="region of interest" description="Disordered" evidence="2">
    <location>
        <begin position="35"/>
        <end position="76"/>
    </location>
</feature>
<accession>A0ABQ6MKA8</accession>
<dbReference type="SUPFAM" id="SSF47473">
    <property type="entry name" value="EF-hand"/>
    <property type="match status" value="1"/>
</dbReference>
<name>A0ABQ6MKA8_9STRA</name>
<gene>
    <name evidence="4" type="ORF">TeGR_g12364</name>
</gene>
<keyword evidence="5" id="KW-1185">Reference proteome</keyword>
<dbReference type="EMBL" id="BRYB01005714">
    <property type="protein sequence ID" value="GMI27991.1"/>
    <property type="molecule type" value="Genomic_DNA"/>
</dbReference>
<sequence>AKWTIFNEVEETQLCAEFVASNKIEMKLDTADDVVSELSDEPKLSDGTGPSDSDSAKPLVQEGTSGGDNANKPAGLFRRASNFKGGDEFSDKLATLLELLNRRRAQVFDTFDLDKDGVIDETDFGSIVDHLLGGTPPELTKRLYAAFKPDANGKLTKQ</sequence>
<proteinExistence type="predicted"/>
<dbReference type="Gene3D" id="1.10.238.10">
    <property type="entry name" value="EF-hand"/>
    <property type="match status" value="1"/>
</dbReference>
<feature type="domain" description="EF-hand" evidence="3">
    <location>
        <begin position="106"/>
        <end position="134"/>
    </location>
</feature>
<dbReference type="PROSITE" id="PS00018">
    <property type="entry name" value="EF_HAND_1"/>
    <property type="match status" value="1"/>
</dbReference>
<evidence type="ECO:0000256" key="2">
    <source>
        <dbReference type="SAM" id="MobiDB-lite"/>
    </source>
</evidence>
<dbReference type="InterPro" id="IPR002048">
    <property type="entry name" value="EF_hand_dom"/>
</dbReference>
<feature type="non-terminal residue" evidence="4">
    <location>
        <position position="1"/>
    </location>
</feature>
<dbReference type="InterPro" id="IPR011992">
    <property type="entry name" value="EF-hand-dom_pair"/>
</dbReference>
<reference evidence="4 5" key="1">
    <citation type="journal article" date="2023" name="Commun. Biol.">
        <title>Genome analysis of Parmales, the sister group of diatoms, reveals the evolutionary specialization of diatoms from phago-mixotrophs to photoautotrophs.</title>
        <authorList>
            <person name="Ban H."/>
            <person name="Sato S."/>
            <person name="Yoshikawa S."/>
            <person name="Yamada K."/>
            <person name="Nakamura Y."/>
            <person name="Ichinomiya M."/>
            <person name="Sato N."/>
            <person name="Blanc-Mathieu R."/>
            <person name="Endo H."/>
            <person name="Kuwata A."/>
            <person name="Ogata H."/>
        </authorList>
    </citation>
    <scope>NUCLEOTIDE SEQUENCE [LARGE SCALE GENOMIC DNA]</scope>
</reference>
<evidence type="ECO:0000256" key="1">
    <source>
        <dbReference type="ARBA" id="ARBA00022837"/>
    </source>
</evidence>
<comment type="caution">
    <text evidence="4">The sequence shown here is derived from an EMBL/GenBank/DDBJ whole genome shotgun (WGS) entry which is preliminary data.</text>
</comment>
<evidence type="ECO:0000259" key="3">
    <source>
        <dbReference type="PROSITE" id="PS50222"/>
    </source>
</evidence>